<reference evidence="1 2" key="1">
    <citation type="submission" date="2013-03" db="EMBL/GenBank/DDBJ databases">
        <title>The Genome Sequence of Cladophialophora psammophila CBS 110553.</title>
        <authorList>
            <consortium name="The Broad Institute Genomics Platform"/>
            <person name="Cuomo C."/>
            <person name="de Hoog S."/>
            <person name="Gorbushina A."/>
            <person name="Walker B."/>
            <person name="Young S.K."/>
            <person name="Zeng Q."/>
            <person name="Gargeya S."/>
            <person name="Fitzgerald M."/>
            <person name="Haas B."/>
            <person name="Abouelleil A."/>
            <person name="Allen A.W."/>
            <person name="Alvarado L."/>
            <person name="Arachchi H.M."/>
            <person name="Berlin A.M."/>
            <person name="Chapman S.B."/>
            <person name="Gainer-Dewar J."/>
            <person name="Goldberg J."/>
            <person name="Griggs A."/>
            <person name="Gujja S."/>
            <person name="Hansen M."/>
            <person name="Howarth C."/>
            <person name="Imamovic A."/>
            <person name="Ireland A."/>
            <person name="Larimer J."/>
            <person name="McCowan C."/>
            <person name="Murphy C."/>
            <person name="Pearson M."/>
            <person name="Poon T.W."/>
            <person name="Priest M."/>
            <person name="Roberts A."/>
            <person name="Saif S."/>
            <person name="Shea T."/>
            <person name="Sisk P."/>
            <person name="Sykes S."/>
            <person name="Wortman J."/>
            <person name="Nusbaum C."/>
            <person name="Birren B."/>
        </authorList>
    </citation>
    <scope>NUCLEOTIDE SEQUENCE [LARGE SCALE GENOMIC DNA]</scope>
    <source>
        <strain evidence="1 2">CBS 110553</strain>
    </source>
</reference>
<evidence type="ECO:0000313" key="2">
    <source>
        <dbReference type="Proteomes" id="UP000019471"/>
    </source>
</evidence>
<dbReference type="GeneID" id="19186325"/>
<dbReference type="RefSeq" id="XP_007740398.1">
    <property type="nucleotide sequence ID" value="XM_007742208.1"/>
</dbReference>
<comment type="caution">
    <text evidence="1">The sequence shown here is derived from an EMBL/GenBank/DDBJ whole genome shotgun (WGS) entry which is preliminary data.</text>
</comment>
<accession>W9XD72</accession>
<dbReference type="OrthoDB" id="64915at2759"/>
<keyword evidence="2" id="KW-1185">Reference proteome</keyword>
<gene>
    <name evidence="1" type="ORF">A1O5_01592</name>
</gene>
<dbReference type="STRING" id="1182543.W9XD72"/>
<dbReference type="Gene3D" id="3.30.360.10">
    <property type="entry name" value="Dihydrodipicolinate Reductase, domain 2"/>
    <property type="match status" value="1"/>
</dbReference>
<dbReference type="AlphaFoldDB" id="W9XD72"/>
<protein>
    <submittedName>
        <fullName evidence="1">Uncharacterized protein</fullName>
    </submittedName>
</protein>
<dbReference type="EMBL" id="AMGX01000002">
    <property type="protein sequence ID" value="EXJ74896.1"/>
    <property type="molecule type" value="Genomic_DNA"/>
</dbReference>
<name>W9XD72_9EURO</name>
<dbReference type="HOGENOM" id="CLU_1547393_0_0_1"/>
<proteinExistence type="predicted"/>
<sequence length="173" mass="19952">MFYAHDEPTYIQSQVDNLMPHIYVQHSDGRVEHLEKDTPDQIAISCRLKACSAGEPDPSFVFHMCAGKPFKDQPELIWHVYGEKGQLEITCESAGLQMVFPVTVKKYDHATESVELIVKSSQLDDGFWADLPRRARNVGRLYEAYAFNRPYGDWDLALQRHKLLDNIQRNQVK</sequence>
<evidence type="ECO:0000313" key="1">
    <source>
        <dbReference type="EMBL" id="EXJ74896.1"/>
    </source>
</evidence>
<organism evidence="1 2">
    <name type="scientific">Cladophialophora psammophila CBS 110553</name>
    <dbReference type="NCBI Taxonomy" id="1182543"/>
    <lineage>
        <taxon>Eukaryota</taxon>
        <taxon>Fungi</taxon>
        <taxon>Dikarya</taxon>
        <taxon>Ascomycota</taxon>
        <taxon>Pezizomycotina</taxon>
        <taxon>Eurotiomycetes</taxon>
        <taxon>Chaetothyriomycetidae</taxon>
        <taxon>Chaetothyriales</taxon>
        <taxon>Herpotrichiellaceae</taxon>
        <taxon>Cladophialophora</taxon>
    </lineage>
</organism>
<dbReference type="Proteomes" id="UP000019471">
    <property type="component" value="Unassembled WGS sequence"/>
</dbReference>